<keyword evidence="1 6" id="KW-0645">Protease</keyword>
<dbReference type="Pfam" id="PF08439">
    <property type="entry name" value="Peptidase_M3_N"/>
    <property type="match status" value="1"/>
</dbReference>
<dbReference type="EC" id="3.4.24.-" evidence="6"/>
<dbReference type="Gene3D" id="1.10.1370.20">
    <property type="entry name" value="Oligoendopeptidase f, C-terminal domain"/>
    <property type="match status" value="1"/>
</dbReference>
<dbReference type="OrthoDB" id="9766487at2"/>
<dbReference type="GO" id="GO:0006508">
    <property type="term" value="P:proteolysis"/>
    <property type="evidence" value="ECO:0007669"/>
    <property type="project" value="UniProtKB-KW"/>
</dbReference>
<evidence type="ECO:0000313" key="9">
    <source>
        <dbReference type="EMBL" id="KEQ25637.1"/>
    </source>
</evidence>
<evidence type="ECO:0000256" key="5">
    <source>
        <dbReference type="ARBA" id="ARBA00023049"/>
    </source>
</evidence>
<feature type="domain" description="Peptidase M3A/M3B catalytic" evidence="7">
    <location>
        <begin position="211"/>
        <end position="588"/>
    </location>
</feature>
<keyword evidence="5 6" id="KW-0482">Metalloprotease</keyword>
<evidence type="ECO:0000313" key="10">
    <source>
        <dbReference type="Proteomes" id="UP000028123"/>
    </source>
</evidence>
<keyword evidence="2 6" id="KW-0479">Metal-binding</keyword>
<dbReference type="PANTHER" id="PTHR11804">
    <property type="entry name" value="PROTEASE M3 THIMET OLIGOPEPTIDASE-RELATED"/>
    <property type="match status" value="1"/>
</dbReference>
<comment type="similarity">
    <text evidence="6">Belongs to the peptidase M3B family.</text>
</comment>
<proteinExistence type="inferred from homology"/>
<sequence>MKERKRRDQVEPQSTWNLADLYAGDEAWEAEMTGIAEALPSMERFQGKLHEGAGLLLECLEAQEALHVRLLRAATYARLQLSGDGTNPAYQANSARVGDVAAQAGAALSFIRSELLELLELPDGWLERYIGEEAKLESFRKSLTDLLETKPHRLQAETEAVLASLGEVLGAPYTIYQRSKLSDMSFASVEDGEGVTRPVSFALYETDYELSPDTVQRRNAYQSFTGTLESYQNTFAAVYAAEVKKQTVISRLRGYESVTQMLLQPQQVTIPMYHNILDIIRTELAPHMRRLARLKQRVLGLDRIRFCDLKTPLDPDFSPSVTFEEAGQTILDALRVLGPEYTELMEQALTGRWIDYADNIGKSTGAFCSSPYSTHSYILITWAGNMRSAFTLAHELGHAGHLMLAARNQRYTNYRPSTYFIEAPSTMNELLLARHLMEQSDDPRLKRWVILQLLNTYYHNFVTHLLEGDMQRRVYEAAEAGKALTAKKLRELKGSVLSEFWGDAVDIDAGAELTWMRQPHYYMGLYPYTYAAGLTASTAVAELIREEGQPAVDRWLDVLKAGGTMRPLELMKLAGVDMSEPQPIRSAVAYVGSLIDELEELFQ</sequence>
<evidence type="ECO:0000256" key="6">
    <source>
        <dbReference type="RuleBase" id="RU368091"/>
    </source>
</evidence>
<dbReference type="GO" id="GO:0004222">
    <property type="term" value="F:metalloendopeptidase activity"/>
    <property type="evidence" value="ECO:0007669"/>
    <property type="project" value="UniProtKB-UniRule"/>
</dbReference>
<accession>A0A081P4L4</accession>
<dbReference type="InterPro" id="IPR045090">
    <property type="entry name" value="Pept_M3A_M3B"/>
</dbReference>
<evidence type="ECO:0000259" key="8">
    <source>
        <dbReference type="Pfam" id="PF08439"/>
    </source>
</evidence>
<dbReference type="RefSeq" id="WP_036682028.1">
    <property type="nucleotide sequence ID" value="NZ_JNVM01000010.1"/>
</dbReference>
<dbReference type="InterPro" id="IPR034009">
    <property type="entry name" value="M3B_PepF_4"/>
</dbReference>
<evidence type="ECO:0000256" key="2">
    <source>
        <dbReference type="ARBA" id="ARBA00022723"/>
    </source>
</evidence>
<feature type="domain" description="Oligopeptidase F N-terminal" evidence="8">
    <location>
        <begin position="117"/>
        <end position="186"/>
    </location>
</feature>
<keyword evidence="10" id="KW-1185">Reference proteome</keyword>
<evidence type="ECO:0000256" key="3">
    <source>
        <dbReference type="ARBA" id="ARBA00022801"/>
    </source>
</evidence>
<keyword evidence="3 6" id="KW-0378">Hydrolase</keyword>
<dbReference type="GO" id="GO:0006518">
    <property type="term" value="P:peptide metabolic process"/>
    <property type="evidence" value="ECO:0007669"/>
    <property type="project" value="TreeGrafter"/>
</dbReference>
<dbReference type="InterPro" id="IPR004438">
    <property type="entry name" value="Peptidase_M3B"/>
</dbReference>
<dbReference type="InterPro" id="IPR001567">
    <property type="entry name" value="Pept_M3A_M3B_dom"/>
</dbReference>
<comment type="cofactor">
    <cofactor evidence="6">
        <name>Zn(2+)</name>
        <dbReference type="ChEBI" id="CHEBI:29105"/>
    </cofactor>
    <text evidence="6">Binds 1 zinc ion.</text>
</comment>
<comment type="caution">
    <text evidence="9">The sequence shown here is derived from an EMBL/GenBank/DDBJ whole genome shotgun (WGS) entry which is preliminary data.</text>
</comment>
<evidence type="ECO:0000256" key="1">
    <source>
        <dbReference type="ARBA" id="ARBA00022670"/>
    </source>
</evidence>
<dbReference type="InterPro" id="IPR042088">
    <property type="entry name" value="OligoPept_F_C"/>
</dbReference>
<dbReference type="Pfam" id="PF01432">
    <property type="entry name" value="Peptidase_M3"/>
    <property type="match status" value="1"/>
</dbReference>
<dbReference type="EMBL" id="JNVM01000010">
    <property type="protein sequence ID" value="KEQ25637.1"/>
    <property type="molecule type" value="Genomic_DNA"/>
</dbReference>
<dbReference type="AlphaFoldDB" id="A0A081P4L4"/>
<name>A0A081P4L4_9BACL</name>
<dbReference type="SUPFAM" id="SSF55486">
    <property type="entry name" value="Metalloproteases ('zincins'), catalytic domain"/>
    <property type="match status" value="1"/>
</dbReference>
<dbReference type="GO" id="GO:0046872">
    <property type="term" value="F:metal ion binding"/>
    <property type="evidence" value="ECO:0007669"/>
    <property type="project" value="UniProtKB-UniRule"/>
</dbReference>
<dbReference type="eggNOG" id="COG1164">
    <property type="taxonomic scope" value="Bacteria"/>
</dbReference>
<protein>
    <recommendedName>
        <fullName evidence="6">Oligopeptidase F</fullName>
        <ecNumber evidence="6">3.4.24.-</ecNumber>
    </recommendedName>
</protein>
<gene>
    <name evidence="9" type="ORF">ET33_02665</name>
</gene>
<organism evidence="9 10">
    <name type="scientific">Paenibacillus tyrfis</name>
    <dbReference type="NCBI Taxonomy" id="1501230"/>
    <lineage>
        <taxon>Bacteria</taxon>
        <taxon>Bacillati</taxon>
        <taxon>Bacillota</taxon>
        <taxon>Bacilli</taxon>
        <taxon>Bacillales</taxon>
        <taxon>Paenibacillaceae</taxon>
        <taxon>Paenibacillus</taxon>
    </lineage>
</organism>
<comment type="function">
    <text evidence="6">Has oligopeptidase activity and degrades a variety of small bioactive peptides.</text>
</comment>
<dbReference type="Proteomes" id="UP000028123">
    <property type="component" value="Unassembled WGS sequence"/>
</dbReference>
<dbReference type="CDD" id="cd09609">
    <property type="entry name" value="M3B_PepF"/>
    <property type="match status" value="1"/>
</dbReference>
<dbReference type="PANTHER" id="PTHR11804:SF45">
    <property type="entry name" value="SIMILAR TO OLIGOENDOPEPTIDASE"/>
    <property type="match status" value="1"/>
</dbReference>
<evidence type="ECO:0000256" key="4">
    <source>
        <dbReference type="ARBA" id="ARBA00022833"/>
    </source>
</evidence>
<dbReference type="InterPro" id="IPR013647">
    <property type="entry name" value="OligopepF_N_dom"/>
</dbReference>
<reference evidence="9 10" key="1">
    <citation type="submission" date="2014-06" db="EMBL/GenBank/DDBJ databases">
        <title>Draft genome sequence of Paenibacillus sp. MSt1.</title>
        <authorList>
            <person name="Aw Y.K."/>
            <person name="Ong K.S."/>
            <person name="Gan H.M."/>
            <person name="Lee S.M."/>
        </authorList>
    </citation>
    <scope>NUCLEOTIDE SEQUENCE [LARGE SCALE GENOMIC DNA]</scope>
    <source>
        <strain evidence="9 10">MSt1</strain>
    </source>
</reference>
<dbReference type="Gene3D" id="1.10.287.830">
    <property type="entry name" value="putative peptidase helix hairpin domain like"/>
    <property type="match status" value="1"/>
</dbReference>
<evidence type="ECO:0000259" key="7">
    <source>
        <dbReference type="Pfam" id="PF01432"/>
    </source>
</evidence>
<dbReference type="NCBIfam" id="TIGR00181">
    <property type="entry name" value="pepF"/>
    <property type="match status" value="1"/>
</dbReference>
<dbReference type="Gene3D" id="1.20.140.70">
    <property type="entry name" value="Oligopeptidase f, N-terminal domain"/>
    <property type="match status" value="1"/>
</dbReference>
<keyword evidence="4 6" id="KW-0862">Zinc</keyword>